<dbReference type="RefSeq" id="WP_091407527.1">
    <property type="nucleotide sequence ID" value="NZ_FOAB01000003.1"/>
</dbReference>
<evidence type="ECO:0000313" key="2">
    <source>
        <dbReference type="EMBL" id="SEL10555.1"/>
    </source>
</evidence>
<accession>A0A1H7MIP5</accession>
<dbReference type="AlphaFoldDB" id="A0A1H7MIP5"/>
<proteinExistence type="predicted"/>
<sequence length="1117" mass="122577">MAPKITQPFFLENRKKKQYHLDIFREKAFMLKSVMMLIGFFLISSISAQNIENRTSCTISVDAGTDQVVCDGQMVTLTATSVNQKECTSCVGYKIKNTKFCDRQENKYVVWLSDDNGDVKYLSNVDLEWRELGNEEATLKGMVTDGRDNYIVDVIFTNGTKTAPEGSPKEHWCNQENSSDWEYYKEFSGTIVKEDNSWSINLSRRGPAFQLGEGANITEKKKGRLGGSGWFDTNDSVYKIGDFNINIGPCNSSETTDEVNYLWSNGETTPSITVSESGTYTVSVEDCKGCNAMDSVEVVIEEFVIDAGEDQTIVEGNSVTLDPISDPEIDRREWSVDGVIFYTTVSPSRSPTVSPEQTTTYTVRAFKGECVYEDTVTITVEPCNFSIDLGDDRTICNNEPITITPIISGNDAGACTTFDVENTNFCSGINTYLVSLGNQQNRVYLVNENVQWEEVDDTTARMEGIAVNSQDANDTYQISVVFTQKTTIPPAESPRLHGCSSDVNADGWEYYPEFNGTITSLTTNDIINVSRRGPSFQVGKGANDTELVSGRAGGSGWFITDEDLYEIGDFNFNLGNCVVNGSMIYEWSTGENTASIQISEAGEYTVTVTNEDGCMATDSINVISNEVAIEAGEDQTILEGDSVTLIPVSGADLVQWSIDGNVFFSTGSPSASPTVSPTETTTYTVQARFGECIAEDVVIITVLSCDDIVIDAGNDRTIQEGESVRLNAISDVEYREWSVDGTVFFTTVSPSQAPIVSPTETTTYVVTTTIGDCTIIDTITIVVEACDLSVDLGDDITLCSGEDIDIIPVVTSTISEGDILNTTICTGDPQNYILWLYNGQVNRYFSNIDLEWTELDNGTAILEGTILDYTVTNEVFNFEATFSDRTIVATEGSPKPSICNEINSEGWEYYTTISGVISAMDGSWSTTFTRRGPAFQIGIGANSTEIESGANGASGWIQTTDSEYTIGDIDIVFSNGEVTYEWSTEETTSTISVSPTETTTYSVTITDENGCQATDEVLVTVEACDNIVDNSIKVYPTIVDENNNQLTIELYSELDQNVNIELYNINGVRQNMSNQSLDKGDNMIYYSINQNNSIPTGIYLLRIIGKGVNETCRIVKR</sequence>
<dbReference type="OrthoDB" id="9765926at2"/>
<evidence type="ECO:0000256" key="1">
    <source>
        <dbReference type="ARBA" id="ARBA00022729"/>
    </source>
</evidence>
<keyword evidence="3" id="KW-1185">Reference proteome</keyword>
<dbReference type="NCBIfam" id="TIGR04183">
    <property type="entry name" value="Por_Secre_tail"/>
    <property type="match status" value="1"/>
</dbReference>
<reference evidence="2 3" key="1">
    <citation type="submission" date="2016-10" db="EMBL/GenBank/DDBJ databases">
        <authorList>
            <person name="de Groot N.N."/>
        </authorList>
    </citation>
    <scope>NUCLEOTIDE SEQUENCE [LARGE SCALE GENOMIC DNA]</scope>
    <source>
        <strain evidence="2 3">DSM 25232</strain>
    </source>
</reference>
<dbReference type="EMBL" id="FOAB01000003">
    <property type="protein sequence ID" value="SEL10555.1"/>
    <property type="molecule type" value="Genomic_DNA"/>
</dbReference>
<dbReference type="Proteomes" id="UP000198521">
    <property type="component" value="Unassembled WGS sequence"/>
</dbReference>
<name>A0A1H7MIP5_AQUAM</name>
<dbReference type="STRING" id="1038014.SAMN04487910_1735"/>
<organism evidence="2 3">
    <name type="scientific">Aquimarina amphilecti</name>
    <dbReference type="NCBI Taxonomy" id="1038014"/>
    <lineage>
        <taxon>Bacteria</taxon>
        <taxon>Pseudomonadati</taxon>
        <taxon>Bacteroidota</taxon>
        <taxon>Flavobacteriia</taxon>
        <taxon>Flavobacteriales</taxon>
        <taxon>Flavobacteriaceae</taxon>
        <taxon>Aquimarina</taxon>
    </lineage>
</organism>
<dbReference type="InterPro" id="IPR026444">
    <property type="entry name" value="Secre_tail"/>
</dbReference>
<evidence type="ECO:0000313" key="3">
    <source>
        <dbReference type="Proteomes" id="UP000198521"/>
    </source>
</evidence>
<keyword evidence="1" id="KW-0732">Signal</keyword>
<protein>
    <submittedName>
        <fullName evidence="2">Por secretion system C-terminal sorting domain-containing protein</fullName>
    </submittedName>
</protein>
<gene>
    <name evidence="2" type="ORF">SAMN04487910_1735</name>
</gene>